<keyword evidence="5" id="KW-0808">Transferase</keyword>
<dbReference type="GO" id="GO:0030422">
    <property type="term" value="P:siRNA processing"/>
    <property type="evidence" value="ECO:0007669"/>
    <property type="project" value="TreeGrafter"/>
</dbReference>
<feature type="compositionally biased region" description="Low complexity" evidence="13">
    <location>
        <begin position="717"/>
        <end position="726"/>
    </location>
</feature>
<evidence type="ECO:0000256" key="10">
    <source>
        <dbReference type="ARBA" id="ARBA00023158"/>
    </source>
</evidence>
<evidence type="ECO:0000256" key="9">
    <source>
        <dbReference type="ARBA" id="ARBA00022884"/>
    </source>
</evidence>
<organism evidence="14 15">
    <name type="scientific">Rhodotorula mucilaginosa</name>
    <name type="common">Yeast</name>
    <name type="synonym">Rhodotorula rubra</name>
    <dbReference type="NCBI Taxonomy" id="5537"/>
    <lineage>
        <taxon>Eukaryota</taxon>
        <taxon>Fungi</taxon>
        <taxon>Dikarya</taxon>
        <taxon>Basidiomycota</taxon>
        <taxon>Pucciniomycotina</taxon>
        <taxon>Microbotryomycetes</taxon>
        <taxon>Sporidiobolales</taxon>
        <taxon>Sporidiobolaceae</taxon>
        <taxon>Rhodotorula</taxon>
    </lineage>
</organism>
<keyword evidence="9" id="KW-0694">RNA-binding</keyword>
<dbReference type="GO" id="GO:0003723">
    <property type="term" value="F:RNA binding"/>
    <property type="evidence" value="ECO:0007669"/>
    <property type="project" value="UniProtKB-KW"/>
</dbReference>
<dbReference type="PANTHER" id="PTHR21404:SF3">
    <property type="entry name" value="SMALL RNA 2'-O-METHYLTRANSFERASE"/>
    <property type="match status" value="1"/>
</dbReference>
<dbReference type="EMBL" id="PUHQ01000046">
    <property type="protein sequence ID" value="KAG0660270.1"/>
    <property type="molecule type" value="Genomic_DNA"/>
</dbReference>
<feature type="region of interest" description="Disordered" evidence="13">
    <location>
        <begin position="423"/>
        <end position="480"/>
    </location>
</feature>
<feature type="compositionally biased region" description="Low complexity" evidence="13">
    <location>
        <begin position="440"/>
        <end position="455"/>
    </location>
</feature>
<evidence type="ECO:0000256" key="12">
    <source>
        <dbReference type="ARBA" id="ARBA00048418"/>
    </source>
</evidence>
<reference evidence="14 15" key="1">
    <citation type="submission" date="2020-11" db="EMBL/GenBank/DDBJ databases">
        <title>Kefir isolates.</title>
        <authorList>
            <person name="Marcisauskas S."/>
            <person name="Kim Y."/>
            <person name="Blasche S."/>
        </authorList>
    </citation>
    <scope>NUCLEOTIDE SEQUENCE [LARGE SCALE GENOMIC DNA]</scope>
    <source>
        <strain evidence="14 15">KR</strain>
    </source>
</reference>
<keyword evidence="7" id="KW-0479">Metal-binding</keyword>
<dbReference type="GO" id="GO:0005737">
    <property type="term" value="C:cytoplasm"/>
    <property type="evidence" value="ECO:0007669"/>
    <property type="project" value="TreeGrafter"/>
</dbReference>
<keyword evidence="4" id="KW-0489">Methyltransferase</keyword>
<gene>
    <name evidence="14" type="ORF">C6P46_004724</name>
</gene>
<evidence type="ECO:0000256" key="7">
    <source>
        <dbReference type="ARBA" id="ARBA00022723"/>
    </source>
</evidence>
<protein>
    <recommendedName>
        <fullName evidence="3">Small RNA 2'-O-methyltransferase</fullName>
        <ecNumber evidence="11">2.1.1.386</ecNumber>
    </recommendedName>
</protein>
<comment type="cofactor">
    <cofactor evidence="1">
        <name>Mg(2+)</name>
        <dbReference type="ChEBI" id="CHEBI:18420"/>
    </cofactor>
</comment>
<evidence type="ECO:0000256" key="5">
    <source>
        <dbReference type="ARBA" id="ARBA00022679"/>
    </source>
</evidence>
<evidence type="ECO:0000256" key="4">
    <source>
        <dbReference type="ARBA" id="ARBA00022603"/>
    </source>
</evidence>
<evidence type="ECO:0000313" key="14">
    <source>
        <dbReference type="EMBL" id="KAG0660270.1"/>
    </source>
</evidence>
<comment type="catalytic activity">
    <reaction evidence="12">
        <text>small RNA 3'-end nucleotide + S-adenosyl-L-methionine = small RNA 3'-end 2'-O-methylnucleotide + S-adenosyl-L-homocysteine + H(+)</text>
        <dbReference type="Rhea" id="RHEA:37887"/>
        <dbReference type="Rhea" id="RHEA-COMP:10415"/>
        <dbReference type="Rhea" id="RHEA-COMP:10416"/>
        <dbReference type="ChEBI" id="CHEBI:15378"/>
        <dbReference type="ChEBI" id="CHEBI:57856"/>
        <dbReference type="ChEBI" id="CHEBI:59789"/>
        <dbReference type="ChEBI" id="CHEBI:74896"/>
        <dbReference type="ChEBI" id="CHEBI:74898"/>
        <dbReference type="EC" id="2.1.1.386"/>
    </reaction>
</comment>
<evidence type="ECO:0000313" key="15">
    <source>
        <dbReference type="Proteomes" id="UP000777482"/>
    </source>
</evidence>
<keyword evidence="15" id="KW-1185">Reference proteome</keyword>
<feature type="compositionally biased region" description="Polar residues" evidence="13">
    <location>
        <begin position="1"/>
        <end position="13"/>
    </location>
</feature>
<feature type="compositionally biased region" description="Basic and acidic residues" evidence="13">
    <location>
        <begin position="574"/>
        <end position="586"/>
    </location>
</feature>
<dbReference type="InterPro" id="IPR029063">
    <property type="entry name" value="SAM-dependent_MTases_sf"/>
</dbReference>
<comment type="caution">
    <text evidence="14">The sequence shown here is derived from an EMBL/GenBank/DDBJ whole genome shotgun (WGS) entry which is preliminary data.</text>
</comment>
<dbReference type="Gene3D" id="3.40.50.150">
    <property type="entry name" value="Vaccinia Virus protein VP39"/>
    <property type="match status" value="1"/>
</dbReference>
<evidence type="ECO:0000256" key="3">
    <source>
        <dbReference type="ARBA" id="ARBA00021330"/>
    </source>
</evidence>
<feature type="region of interest" description="Disordered" evidence="13">
    <location>
        <begin position="295"/>
        <end position="329"/>
    </location>
</feature>
<evidence type="ECO:0000256" key="13">
    <source>
        <dbReference type="SAM" id="MobiDB-lite"/>
    </source>
</evidence>
<dbReference type="SUPFAM" id="SSF53335">
    <property type="entry name" value="S-adenosyl-L-methionine-dependent methyltransferases"/>
    <property type="match status" value="1"/>
</dbReference>
<feature type="region of interest" description="Disordered" evidence="13">
    <location>
        <begin position="138"/>
        <end position="168"/>
    </location>
</feature>
<evidence type="ECO:0000256" key="6">
    <source>
        <dbReference type="ARBA" id="ARBA00022691"/>
    </source>
</evidence>
<feature type="compositionally biased region" description="Acidic residues" evidence="13">
    <location>
        <begin position="54"/>
        <end position="63"/>
    </location>
</feature>
<dbReference type="EC" id="2.1.1.386" evidence="11"/>
<feature type="compositionally biased region" description="Polar residues" evidence="13">
    <location>
        <begin position="456"/>
        <end position="472"/>
    </location>
</feature>
<evidence type="ECO:0000256" key="2">
    <source>
        <dbReference type="ARBA" id="ARBA00009026"/>
    </source>
</evidence>
<feature type="region of interest" description="Disordered" evidence="13">
    <location>
        <begin position="1"/>
        <end position="87"/>
    </location>
</feature>
<keyword evidence="8" id="KW-0460">Magnesium</keyword>
<feature type="compositionally biased region" description="Acidic residues" evidence="13">
    <location>
        <begin position="650"/>
        <end position="661"/>
    </location>
</feature>
<sequence>MQDVTESLAQTSLADRPVPTQDDGTSLPRHGPVAAPEMLTHRRRASSVSSHGDEEGESDDYDDAYGVSGSGRRHGDSQQQGGHPHFFPPLWLARRTACVQQLRAENVRTVADLGCGKGAVLSILAQPAWHKDDFPELYPPAPDEVADEDTTESEPAATLGENNQQQSRSEKLAILRKVPRLKPEENELHLSRVVGVDLDRKACEEATRTVKPPSAESSFATLDRWEELRVEVYEGGVEIFNDGLKGVDAIILTEVVEHLSDAALAKLPYILFSLYAPRLVIITTPNHAFNPYFPPLPSRSASNGDGKTTTSSASRDEDGHLFPDPTGKTRRVFRDATHTLEWTPEEFRAWCDQLLKTHASDYQVSVAGVGSLAAYWAPADGIPFPPPSLALHPELVDHPACTSLPSEPDQFFATQIAVFKRQYSGEPERSPRSARPTPLPFFSPSSAPTSLPTSPRDSVSSLPPASPNTAATSLPPPKPEHELVSLTIHKAHESTLDPQPASLATLRDVIEAVFLSAGRGDQLSLADLWRIGGDAEIGLRATAQGQVGRVVDALVGTATAVPDAGGFPPTPGSDESRGPTADEHEGVGAGAGADEFVLSVDETKRGLEALQVRWLVYDEAHRAYRATLLAVAQQEEEEQALIESAQVDRELDDDEHDEEDYAMVSSGGGQAGAEEGVLALDERALDEPVQFEVAAAAPPPVEATWGNTESVRSDAVPPATWGTAPLGPAPPLPTSTGSWNRSANPAGTGEETEGKPELASWAEDDW</sequence>
<keyword evidence="10" id="KW-0943">RNA-mediated gene silencing</keyword>
<evidence type="ECO:0000256" key="8">
    <source>
        <dbReference type="ARBA" id="ARBA00022842"/>
    </source>
</evidence>
<proteinExistence type="inferred from homology"/>
<name>A0A9P6VZE2_RHOMI</name>
<keyword evidence="6" id="KW-0949">S-adenosyl-L-methionine</keyword>
<dbReference type="GO" id="GO:0005634">
    <property type="term" value="C:nucleus"/>
    <property type="evidence" value="ECO:0007669"/>
    <property type="project" value="TreeGrafter"/>
</dbReference>
<dbReference type="Proteomes" id="UP000777482">
    <property type="component" value="Unassembled WGS sequence"/>
</dbReference>
<dbReference type="AlphaFoldDB" id="A0A9P6VZE2"/>
<dbReference type="GO" id="GO:0046872">
    <property type="term" value="F:metal ion binding"/>
    <property type="evidence" value="ECO:0007669"/>
    <property type="project" value="UniProtKB-KW"/>
</dbReference>
<feature type="region of interest" description="Disordered" evidence="13">
    <location>
        <begin position="560"/>
        <end position="588"/>
    </location>
</feature>
<dbReference type="PANTHER" id="PTHR21404">
    <property type="entry name" value="HEN1"/>
    <property type="match status" value="1"/>
</dbReference>
<dbReference type="OrthoDB" id="2154311at2759"/>
<feature type="region of interest" description="Disordered" evidence="13">
    <location>
        <begin position="649"/>
        <end position="672"/>
    </location>
</feature>
<evidence type="ECO:0000256" key="11">
    <source>
        <dbReference type="ARBA" id="ARBA00035025"/>
    </source>
</evidence>
<feature type="compositionally biased region" description="Polar residues" evidence="13">
    <location>
        <begin position="299"/>
        <end position="313"/>
    </location>
</feature>
<dbReference type="GO" id="GO:0001510">
    <property type="term" value="P:RNA methylation"/>
    <property type="evidence" value="ECO:0007669"/>
    <property type="project" value="InterPro"/>
</dbReference>
<dbReference type="GO" id="GO:0090486">
    <property type="term" value="F:small RNA 2'-O-methyltransferase activity"/>
    <property type="evidence" value="ECO:0007669"/>
    <property type="project" value="UniProtKB-EC"/>
</dbReference>
<accession>A0A9P6VZE2</accession>
<feature type="region of interest" description="Disordered" evidence="13">
    <location>
        <begin position="700"/>
        <end position="766"/>
    </location>
</feature>
<dbReference type="InterPro" id="IPR026610">
    <property type="entry name" value="Hen1"/>
</dbReference>
<evidence type="ECO:0000256" key="1">
    <source>
        <dbReference type="ARBA" id="ARBA00001946"/>
    </source>
</evidence>
<comment type="similarity">
    <text evidence="2">Belongs to the methyltransferase superfamily. HEN1 family.</text>
</comment>